<dbReference type="Gene3D" id="3.40.50.80">
    <property type="entry name" value="Nucleotide-binding domain of ferredoxin-NADP reductase (FNR) module"/>
    <property type="match status" value="1"/>
</dbReference>
<dbReference type="SUPFAM" id="SSF63380">
    <property type="entry name" value="Riboflavin synthase domain-like"/>
    <property type="match status" value="1"/>
</dbReference>
<gene>
    <name evidence="2" type="ORF">GBAR_LOCUS25037</name>
</gene>
<feature type="domain" description="FAD-binding FR-type" evidence="1">
    <location>
        <begin position="11"/>
        <end position="109"/>
    </location>
</feature>
<organism evidence="2 3">
    <name type="scientific">Geodia barretti</name>
    <name type="common">Barrett's horny sponge</name>
    <dbReference type="NCBI Taxonomy" id="519541"/>
    <lineage>
        <taxon>Eukaryota</taxon>
        <taxon>Metazoa</taxon>
        <taxon>Porifera</taxon>
        <taxon>Demospongiae</taxon>
        <taxon>Heteroscleromorpha</taxon>
        <taxon>Tetractinellida</taxon>
        <taxon>Astrophorina</taxon>
        <taxon>Geodiidae</taxon>
        <taxon>Geodia</taxon>
    </lineage>
</organism>
<reference evidence="2" key="1">
    <citation type="submission" date="2023-03" db="EMBL/GenBank/DDBJ databases">
        <authorList>
            <person name="Steffen K."/>
            <person name="Cardenas P."/>
        </authorList>
    </citation>
    <scope>NUCLEOTIDE SEQUENCE</scope>
</reference>
<dbReference type="EMBL" id="CASHTH010003459">
    <property type="protein sequence ID" value="CAI8045225.1"/>
    <property type="molecule type" value="Genomic_DNA"/>
</dbReference>
<evidence type="ECO:0000259" key="1">
    <source>
        <dbReference type="PROSITE" id="PS51384"/>
    </source>
</evidence>
<dbReference type="Gene3D" id="2.40.30.10">
    <property type="entry name" value="Translation factors"/>
    <property type="match status" value="1"/>
</dbReference>
<protein>
    <submittedName>
        <fullName evidence="2">Flavodoxin/ferredoxin--NADP reductase</fullName>
    </submittedName>
</protein>
<dbReference type="PANTHER" id="PTHR47878:SF2">
    <property type="entry name" value="OXIDOREDUCTASE FAD_NAD(P)-BINDING DOMAIN PROTEIN"/>
    <property type="match status" value="1"/>
</dbReference>
<keyword evidence="3" id="KW-1185">Reference proteome</keyword>
<proteinExistence type="predicted"/>
<dbReference type="InterPro" id="IPR001433">
    <property type="entry name" value="OxRdtase_FAD/NAD-bd"/>
</dbReference>
<evidence type="ECO:0000313" key="3">
    <source>
        <dbReference type="Proteomes" id="UP001174909"/>
    </source>
</evidence>
<dbReference type="PANTHER" id="PTHR47878">
    <property type="entry name" value="OXIDOREDUCTASE FAD/NAD(P)-BINDING DOMAIN PROTEIN"/>
    <property type="match status" value="1"/>
</dbReference>
<dbReference type="AlphaFoldDB" id="A0AA35TBE8"/>
<accession>A0AA35TBE8</accession>
<dbReference type="InterPro" id="IPR051930">
    <property type="entry name" value="FNR_type-1"/>
</dbReference>
<dbReference type="Proteomes" id="UP001174909">
    <property type="component" value="Unassembled WGS sequence"/>
</dbReference>
<comment type="caution">
    <text evidence="2">The sequence shown here is derived from an EMBL/GenBank/DDBJ whole genome shotgun (WGS) entry which is preliminary data.</text>
</comment>
<dbReference type="Pfam" id="PF00175">
    <property type="entry name" value="NAD_binding_1"/>
    <property type="match status" value="1"/>
</dbReference>
<dbReference type="InterPro" id="IPR039261">
    <property type="entry name" value="FNR_nucleotide-bd"/>
</dbReference>
<sequence>MTTTRRRPQRPKLATTKITSRVDTTHDLWKVWIEKPDGFQFKPGQYCTIGVDGIERAYSIVSAPFEDELELFVELVPPPDGNLTPLLHELGVGKAVTIRPRAKGIFVLNPSLPQQMFVATVTGVVPYVSIIRQYLHEGSSGHHFHVLMGASYADEFAYDEELRRLSEEHSDLITFVPTVSRPDEEPNANWHGETGRVNTIVEAYAERNGLTPEDTIVYACGHPGMIEDVKDRMIPKGYKVEEERFWKDD</sequence>
<name>A0AA35TBE8_GEOBA</name>
<dbReference type="GO" id="GO:0016491">
    <property type="term" value="F:oxidoreductase activity"/>
    <property type="evidence" value="ECO:0007669"/>
    <property type="project" value="InterPro"/>
</dbReference>
<dbReference type="SUPFAM" id="SSF52343">
    <property type="entry name" value="Ferredoxin reductase-like, C-terminal NADP-linked domain"/>
    <property type="match status" value="1"/>
</dbReference>
<dbReference type="InterPro" id="IPR017938">
    <property type="entry name" value="Riboflavin_synthase-like_b-brl"/>
</dbReference>
<dbReference type="InterPro" id="IPR017927">
    <property type="entry name" value="FAD-bd_FR_type"/>
</dbReference>
<dbReference type="PRINTS" id="PR00410">
    <property type="entry name" value="PHEHYDRXLASE"/>
</dbReference>
<dbReference type="PROSITE" id="PS51384">
    <property type="entry name" value="FAD_FR"/>
    <property type="match status" value="1"/>
</dbReference>
<evidence type="ECO:0000313" key="2">
    <source>
        <dbReference type="EMBL" id="CAI8045225.1"/>
    </source>
</evidence>